<dbReference type="AlphaFoldDB" id="A0A915INP5"/>
<evidence type="ECO:0000256" key="1">
    <source>
        <dbReference type="SAM" id="MobiDB-lite"/>
    </source>
</evidence>
<reference evidence="3" key="1">
    <citation type="submission" date="2022-11" db="UniProtKB">
        <authorList>
            <consortium name="WormBaseParasite"/>
        </authorList>
    </citation>
    <scope>IDENTIFICATION</scope>
</reference>
<evidence type="ECO:0000313" key="2">
    <source>
        <dbReference type="Proteomes" id="UP000887565"/>
    </source>
</evidence>
<keyword evidence="2" id="KW-1185">Reference proteome</keyword>
<organism evidence="2 3">
    <name type="scientific">Romanomermis culicivorax</name>
    <name type="common">Nematode worm</name>
    <dbReference type="NCBI Taxonomy" id="13658"/>
    <lineage>
        <taxon>Eukaryota</taxon>
        <taxon>Metazoa</taxon>
        <taxon>Ecdysozoa</taxon>
        <taxon>Nematoda</taxon>
        <taxon>Enoplea</taxon>
        <taxon>Dorylaimia</taxon>
        <taxon>Mermithida</taxon>
        <taxon>Mermithoidea</taxon>
        <taxon>Mermithidae</taxon>
        <taxon>Romanomermis</taxon>
    </lineage>
</organism>
<evidence type="ECO:0000313" key="3">
    <source>
        <dbReference type="WBParaSite" id="nRc.2.0.1.t15420-RA"/>
    </source>
</evidence>
<feature type="compositionally biased region" description="Polar residues" evidence="1">
    <location>
        <begin position="158"/>
        <end position="178"/>
    </location>
</feature>
<dbReference type="Proteomes" id="UP000887565">
    <property type="component" value="Unplaced"/>
</dbReference>
<accession>A0A915INP5</accession>
<dbReference type="WBParaSite" id="nRc.2.0.1.t15420-RA">
    <property type="protein sequence ID" value="nRc.2.0.1.t15420-RA"/>
    <property type="gene ID" value="nRc.2.0.1.g15420"/>
</dbReference>
<protein>
    <submittedName>
        <fullName evidence="3">Uncharacterized protein</fullName>
    </submittedName>
</protein>
<feature type="region of interest" description="Disordered" evidence="1">
    <location>
        <begin position="158"/>
        <end position="180"/>
    </location>
</feature>
<proteinExistence type="predicted"/>
<sequence>MQVSEESITSHENRKKYRLDFKLKTIAAGKKEGNHPVASCLKISESRIRRCTIGDNETIRIFSQLHLLVHRTTKPHSPNFGRRKPNNIQCYSNGDCLSDCCISNDGMQGTCVGRPLIGQICGLFASSSSTAYDNQNQWKSSRNNVWYLGSNQGFYNLSPYDDSSQSHPTDTSNFPTESNRYDGSLGAASQLASPVSESSAFWNTQGPYNRASLAPSYIHASNYGQQSLSSQQAGVVHSNAVGNSGRGDLQESSIRYSPQNRAVYDFTLQNSYISPRGGFEYPSNIDLSLPYSSGAF</sequence>
<name>A0A915INP5_ROMCU</name>